<dbReference type="AlphaFoldDB" id="A0AAW0M831"/>
<sequence length="145" mass="16051">MPARSGGSHQQLQNGLRVLKTTTSEFRIQEKSPKRLVNIADSVAGGLWGEIRTLGTGSWSETTCRKQEFHVGYSNMAFCRPLSPIRGEPKVMQSGRFVIEKSIVSSSHKVKRVATDPPNDFPTSANNKSPDPLDFKDCTGPYQRT</sequence>
<protein>
    <submittedName>
        <fullName evidence="2">Uncharacterized protein</fullName>
    </submittedName>
</protein>
<reference evidence="2" key="3">
    <citation type="submission" date="2023-07" db="EMBL/GenBank/DDBJ databases">
        <title>An improved reference 1 genome and first organelle genomes of Quercus suber.</title>
        <authorList>
            <consortium name="Genosuber Consortium"/>
            <person name="Usie A."/>
            <person name="Serra O."/>
            <person name="Barros P."/>
        </authorList>
    </citation>
    <scope>NUCLEOTIDE SEQUENCE</scope>
    <source>
        <strain evidence="2">HL8</strain>
        <tissue evidence="2">Leaves</tissue>
    </source>
</reference>
<evidence type="ECO:0000256" key="1">
    <source>
        <dbReference type="SAM" id="MobiDB-lite"/>
    </source>
</evidence>
<organism evidence="2">
    <name type="scientific">Quercus suber</name>
    <name type="common">Cork oak</name>
    <dbReference type="NCBI Taxonomy" id="58331"/>
    <lineage>
        <taxon>Eukaryota</taxon>
        <taxon>Viridiplantae</taxon>
        <taxon>Streptophyta</taxon>
        <taxon>Embryophyta</taxon>
        <taxon>Tracheophyta</taxon>
        <taxon>Spermatophyta</taxon>
        <taxon>Magnoliopsida</taxon>
        <taxon>eudicotyledons</taxon>
        <taxon>Gunneridae</taxon>
        <taxon>Pentapetalae</taxon>
        <taxon>rosids</taxon>
        <taxon>fabids</taxon>
        <taxon>Fagales</taxon>
        <taxon>Fagaceae</taxon>
        <taxon>Quercus</taxon>
    </lineage>
</organism>
<comment type="caution">
    <text evidence="2">The sequence shown here is derived from an EMBL/GenBank/DDBJ whole genome shotgun (WGS) entry which is preliminary data.</text>
</comment>
<evidence type="ECO:0000313" key="2">
    <source>
        <dbReference type="EMBL" id="KAK7859629.1"/>
    </source>
</evidence>
<proteinExistence type="predicted"/>
<reference evidence="2" key="1">
    <citation type="submission" date="2017-12" db="EMBL/GenBank/DDBJ databases">
        <authorList>
            <person name="Barbosa P."/>
            <person name="Usie A."/>
            <person name="Ramos A.M."/>
        </authorList>
    </citation>
    <scope>NUCLEOTIDE SEQUENCE</scope>
    <source>
        <strain evidence="2">HL8</strain>
        <tissue evidence="2">Leaves</tissue>
    </source>
</reference>
<feature type="region of interest" description="Disordered" evidence="1">
    <location>
        <begin position="106"/>
        <end position="145"/>
    </location>
</feature>
<reference evidence="2" key="2">
    <citation type="journal article" date="2018" name="Sci. Data">
        <title>The draft genome sequence of cork oak.</title>
        <authorList>
            <person name="Ramos A.M."/>
            <person name="Usie A."/>
            <person name="Barbosa P."/>
            <person name="Barros P.M."/>
            <person name="Capote T."/>
            <person name="Chaves I."/>
            <person name="Simoes F."/>
            <person name="Abreu I."/>
            <person name="Carrasquinho I."/>
            <person name="Faro C."/>
            <person name="Guimaraes J.B."/>
            <person name="Mendonca D."/>
            <person name="Nobrega F."/>
            <person name="Rodrigues L."/>
            <person name="Saibo N.J.M."/>
            <person name="Varela M.C."/>
            <person name="Egas C."/>
            <person name="Matos J."/>
            <person name="Miguel C.M."/>
            <person name="Oliveira M.M."/>
            <person name="Ricardo C.P."/>
            <person name="Goncalves S."/>
        </authorList>
    </citation>
    <scope>NUCLEOTIDE SEQUENCE [LARGE SCALE GENOMIC DNA]</scope>
    <source>
        <strain evidence="2">HL8</strain>
    </source>
</reference>
<gene>
    <name evidence="2" type="ORF">CFP56_004856</name>
</gene>
<dbReference type="EMBL" id="PKMF04000011">
    <property type="protein sequence ID" value="KAK7859629.1"/>
    <property type="molecule type" value="Genomic_DNA"/>
</dbReference>
<accession>A0AAW0M831</accession>
<name>A0AAW0M831_QUESU</name>